<dbReference type="EMBL" id="CP022187">
    <property type="protein sequence ID" value="AWI77557.1"/>
    <property type="molecule type" value="Genomic_DNA"/>
</dbReference>
<evidence type="ECO:0000259" key="1">
    <source>
        <dbReference type="Pfam" id="PF04073"/>
    </source>
</evidence>
<dbReference type="Pfam" id="PF04073">
    <property type="entry name" value="tRNA_edit"/>
    <property type="match status" value="1"/>
</dbReference>
<dbReference type="PANTHER" id="PTHR30411">
    <property type="entry name" value="CYTOPLASMIC PROTEIN"/>
    <property type="match status" value="1"/>
</dbReference>
<proteinExistence type="predicted"/>
<protein>
    <recommendedName>
        <fullName evidence="1">YbaK/aminoacyl-tRNA synthetase-associated domain-containing protein</fullName>
    </recommendedName>
</protein>
<dbReference type="Gene3D" id="3.90.960.10">
    <property type="entry name" value="YbaK/aminoacyl-tRNA synthetase-associated domain"/>
    <property type="match status" value="1"/>
</dbReference>
<feature type="domain" description="YbaK/aminoacyl-tRNA synthetase-associated" evidence="1">
    <location>
        <begin position="38"/>
        <end position="156"/>
    </location>
</feature>
<reference evidence="2 3" key="1">
    <citation type="submission" date="2017-06" db="EMBL/GenBank/DDBJ databases">
        <title>Azoarcus.</title>
        <authorList>
            <person name="Woo J.-H."/>
            <person name="Kim H.-S."/>
        </authorList>
    </citation>
    <scope>NUCLEOTIDE SEQUENCE [LARGE SCALE GENOMIC DNA]</scope>
    <source>
        <strain evidence="2 3">TSPY31</strain>
    </source>
</reference>
<name>A0A2U8GV17_9RHOO</name>
<dbReference type="InterPro" id="IPR007214">
    <property type="entry name" value="YbaK/aa-tRNA-synth-assoc-dom"/>
</dbReference>
<dbReference type="AlphaFoldDB" id="A0A2U8GV17"/>
<accession>A0A2U8GV17</accession>
<evidence type="ECO:0000313" key="3">
    <source>
        <dbReference type="Proteomes" id="UP000244930"/>
    </source>
</evidence>
<sequence length="169" mass="17904">MSETALQSPQTTSASRTRVERALRTLGMPSDIVEFTIPTRTSAEAAAAIGCGVEQIAKSIVFTTRQSERCVLVIASGADRIDEKKLKEVLGEGVKRADANFVRAQTGFVIGGVAPVGHTGEVSVLVDAALWALDPIWAAAGTPNTVFRLAADDLHRIPGIRVVDVRQAP</sequence>
<dbReference type="GO" id="GO:0002161">
    <property type="term" value="F:aminoacyl-tRNA deacylase activity"/>
    <property type="evidence" value="ECO:0007669"/>
    <property type="project" value="InterPro"/>
</dbReference>
<gene>
    <name evidence="2" type="ORF">CEW83_07210</name>
</gene>
<dbReference type="RefSeq" id="WP_108951255.1">
    <property type="nucleotide sequence ID" value="NZ_CP022187.1"/>
</dbReference>
<organism evidence="2 3">
    <name type="scientific">Parazoarcus communis</name>
    <dbReference type="NCBI Taxonomy" id="41977"/>
    <lineage>
        <taxon>Bacteria</taxon>
        <taxon>Pseudomonadati</taxon>
        <taxon>Pseudomonadota</taxon>
        <taxon>Betaproteobacteria</taxon>
        <taxon>Rhodocyclales</taxon>
        <taxon>Zoogloeaceae</taxon>
        <taxon>Parazoarcus</taxon>
    </lineage>
</organism>
<dbReference type="InterPro" id="IPR036754">
    <property type="entry name" value="YbaK/aa-tRNA-synt-asso_dom_sf"/>
</dbReference>
<dbReference type="KEGG" id="acom:CEW83_07210"/>
<dbReference type="CDD" id="cd04333">
    <property type="entry name" value="ProX_deacylase"/>
    <property type="match status" value="1"/>
</dbReference>
<dbReference type="PANTHER" id="PTHR30411:SF1">
    <property type="entry name" value="CYTOPLASMIC PROTEIN"/>
    <property type="match status" value="1"/>
</dbReference>
<dbReference type="SUPFAM" id="SSF55826">
    <property type="entry name" value="YbaK/ProRS associated domain"/>
    <property type="match status" value="1"/>
</dbReference>
<evidence type="ECO:0000313" key="2">
    <source>
        <dbReference type="EMBL" id="AWI77557.1"/>
    </source>
</evidence>
<keyword evidence="3" id="KW-1185">Reference proteome</keyword>
<dbReference type="Proteomes" id="UP000244930">
    <property type="component" value="Chromosome"/>
</dbReference>